<evidence type="ECO:0000313" key="3">
    <source>
        <dbReference type="Proteomes" id="UP001646157"/>
    </source>
</evidence>
<proteinExistence type="predicted"/>
<dbReference type="Proteomes" id="UP001646157">
    <property type="component" value="Unassembled WGS sequence"/>
</dbReference>
<dbReference type="EMBL" id="JAFBDZ010000003">
    <property type="protein sequence ID" value="MBM7586354.1"/>
    <property type="molecule type" value="Genomic_DNA"/>
</dbReference>
<reference evidence="2 3" key="1">
    <citation type="submission" date="2021-01" db="EMBL/GenBank/DDBJ databases">
        <title>Genomic Encyclopedia of Type Strains, Phase IV (KMG-IV): sequencing the most valuable type-strain genomes for metagenomic binning, comparative biology and taxonomic classification.</title>
        <authorList>
            <person name="Goeker M."/>
        </authorList>
    </citation>
    <scope>NUCLEOTIDE SEQUENCE [LARGE SCALE GENOMIC DNA]</scope>
    <source>
        <strain evidence="2 3">DSM 24834</strain>
    </source>
</reference>
<name>A0ABS2NF13_9BACI</name>
<evidence type="ECO:0000256" key="1">
    <source>
        <dbReference type="SAM" id="SignalP"/>
    </source>
</evidence>
<keyword evidence="1" id="KW-0732">Signal</keyword>
<organism evidence="2 3">
    <name type="scientific">Rossellomorea pakistanensis</name>
    <dbReference type="NCBI Taxonomy" id="992288"/>
    <lineage>
        <taxon>Bacteria</taxon>
        <taxon>Bacillati</taxon>
        <taxon>Bacillota</taxon>
        <taxon>Bacilli</taxon>
        <taxon>Bacillales</taxon>
        <taxon>Bacillaceae</taxon>
        <taxon>Rossellomorea</taxon>
    </lineage>
</organism>
<feature type="chain" id="PRO_5046227836" description="DUF3889 domain-containing protein" evidence="1">
    <location>
        <begin position="23"/>
        <end position="102"/>
    </location>
</feature>
<keyword evidence="3" id="KW-1185">Reference proteome</keyword>
<dbReference type="Pfam" id="PF13028">
    <property type="entry name" value="DUF3889"/>
    <property type="match status" value="1"/>
</dbReference>
<dbReference type="Gene3D" id="3.10.450.390">
    <property type="entry name" value="Protein of unknown function DUF3889"/>
    <property type="match status" value="1"/>
</dbReference>
<comment type="caution">
    <text evidence="2">The sequence shown here is derived from an EMBL/GenBank/DDBJ whole genome shotgun (WGS) entry which is preliminary data.</text>
</comment>
<evidence type="ECO:0000313" key="2">
    <source>
        <dbReference type="EMBL" id="MBM7586354.1"/>
    </source>
</evidence>
<protein>
    <recommendedName>
        <fullName evidence="4">DUF3889 domain-containing protein</fullName>
    </recommendedName>
</protein>
<feature type="signal peptide" evidence="1">
    <location>
        <begin position="1"/>
        <end position="22"/>
    </location>
</feature>
<gene>
    <name evidence="2" type="ORF">JOC86_002906</name>
</gene>
<accession>A0ABS2NF13</accession>
<dbReference type="RefSeq" id="WP_205173588.1">
    <property type="nucleotide sequence ID" value="NZ_JAFBDZ010000003.1"/>
</dbReference>
<evidence type="ECO:0008006" key="4">
    <source>
        <dbReference type="Google" id="ProtNLM"/>
    </source>
</evidence>
<sequence length="102" mass="11659">MKKWLLLFSIFFFCLNLGQAGAQQPDYEKFGRIAISVVQEDYPGDPVKDYVYKGRKNVSENKVADTFQFTVADQGKQKQVLVTVIHQTDNDKVLSINVEEVQ</sequence>
<dbReference type="InterPro" id="IPR024987">
    <property type="entry name" value="DUF3889"/>
</dbReference>